<evidence type="ECO:0000256" key="10">
    <source>
        <dbReference type="SAM" id="MobiDB-lite"/>
    </source>
</evidence>
<dbReference type="EMBL" id="BACD03000034">
    <property type="protein sequence ID" value="GAO50547.1"/>
    <property type="molecule type" value="Genomic_DNA"/>
</dbReference>
<dbReference type="STRING" id="698492.A0A0E9NKZ3"/>
<evidence type="ECO:0000256" key="2">
    <source>
        <dbReference type="ARBA" id="ARBA00006485"/>
    </source>
</evidence>
<dbReference type="PROSITE" id="PS00108">
    <property type="entry name" value="PROTEIN_KINASE_ST"/>
    <property type="match status" value="1"/>
</dbReference>
<feature type="compositionally biased region" description="Gly residues" evidence="10">
    <location>
        <begin position="456"/>
        <end position="466"/>
    </location>
</feature>
<evidence type="ECO:0000256" key="4">
    <source>
        <dbReference type="ARBA" id="ARBA00022679"/>
    </source>
</evidence>
<evidence type="ECO:0000256" key="8">
    <source>
        <dbReference type="ARBA" id="ARBA00023242"/>
    </source>
</evidence>
<feature type="compositionally biased region" description="Gly residues" evidence="10">
    <location>
        <begin position="474"/>
        <end position="488"/>
    </location>
</feature>
<feature type="binding site" evidence="9">
    <location>
        <position position="98"/>
    </location>
    <ligand>
        <name>ATP</name>
        <dbReference type="ChEBI" id="CHEBI:30616"/>
    </ligand>
</feature>
<reference evidence="12 13" key="1">
    <citation type="journal article" date="2011" name="J. Gen. Appl. Microbiol.">
        <title>Draft genome sequencing of the enigmatic yeast Saitoella complicata.</title>
        <authorList>
            <person name="Nishida H."/>
            <person name="Hamamoto M."/>
            <person name="Sugiyama J."/>
        </authorList>
    </citation>
    <scope>NUCLEOTIDE SEQUENCE [LARGE SCALE GENOMIC DNA]</scope>
    <source>
        <strain evidence="12 13">NRRL Y-17804</strain>
    </source>
</reference>
<keyword evidence="7 9" id="KW-0067">ATP-binding</keyword>
<dbReference type="AlphaFoldDB" id="A0A0E9NKZ3"/>
<dbReference type="SUPFAM" id="SSF56112">
    <property type="entry name" value="Protein kinase-like (PK-like)"/>
    <property type="match status" value="1"/>
</dbReference>
<keyword evidence="13" id="KW-1185">Reference proteome</keyword>
<dbReference type="Pfam" id="PF00069">
    <property type="entry name" value="Pkinase"/>
    <property type="match status" value="1"/>
</dbReference>
<dbReference type="InterPro" id="IPR000719">
    <property type="entry name" value="Prot_kinase_dom"/>
</dbReference>
<feature type="compositionally biased region" description="Basic and acidic residues" evidence="10">
    <location>
        <begin position="502"/>
        <end position="511"/>
    </location>
</feature>
<feature type="compositionally biased region" description="Polar residues" evidence="10">
    <location>
        <begin position="23"/>
        <end position="44"/>
    </location>
</feature>
<keyword evidence="3" id="KW-0723">Serine/threonine-protein kinase</keyword>
<accession>A0A0E9NKZ3</accession>
<dbReference type="SMART" id="SM00220">
    <property type="entry name" value="S_TKc"/>
    <property type="match status" value="1"/>
</dbReference>
<protein>
    <recommendedName>
        <fullName evidence="11">Protein kinase domain-containing protein</fullName>
    </recommendedName>
</protein>
<feature type="domain" description="Protein kinase" evidence="11">
    <location>
        <begin position="69"/>
        <end position="378"/>
    </location>
</feature>
<dbReference type="InterPro" id="IPR017441">
    <property type="entry name" value="Protein_kinase_ATP_BS"/>
</dbReference>
<dbReference type="GO" id="GO:0005524">
    <property type="term" value="F:ATP binding"/>
    <property type="evidence" value="ECO:0007669"/>
    <property type="project" value="UniProtKB-UniRule"/>
</dbReference>
<keyword evidence="4" id="KW-0808">Transferase</keyword>
<reference evidence="12 13" key="3">
    <citation type="journal article" date="2015" name="Genome Announc.">
        <title>Draft Genome Sequence of the Archiascomycetous Yeast Saitoella complicata.</title>
        <authorList>
            <person name="Yamauchi K."/>
            <person name="Kondo S."/>
            <person name="Hamamoto M."/>
            <person name="Takahashi Y."/>
            <person name="Ogura Y."/>
            <person name="Hayashi T."/>
            <person name="Nishida H."/>
        </authorList>
    </citation>
    <scope>NUCLEOTIDE SEQUENCE [LARGE SCALE GENOMIC DNA]</scope>
    <source>
        <strain evidence="12 13">NRRL Y-17804</strain>
    </source>
</reference>
<dbReference type="OMA" id="ENMPGWK"/>
<dbReference type="Proteomes" id="UP000033140">
    <property type="component" value="Unassembled WGS sequence"/>
</dbReference>
<evidence type="ECO:0000256" key="3">
    <source>
        <dbReference type="ARBA" id="ARBA00022527"/>
    </source>
</evidence>
<dbReference type="PANTHER" id="PTHR24056">
    <property type="entry name" value="CELL DIVISION PROTEIN KINASE"/>
    <property type="match status" value="1"/>
</dbReference>
<name>A0A0E9NKZ3_SAICN</name>
<keyword evidence="6" id="KW-0418">Kinase</keyword>
<evidence type="ECO:0000259" key="11">
    <source>
        <dbReference type="PROSITE" id="PS50011"/>
    </source>
</evidence>
<keyword evidence="8" id="KW-0539">Nucleus</keyword>
<evidence type="ECO:0000313" key="13">
    <source>
        <dbReference type="Proteomes" id="UP000033140"/>
    </source>
</evidence>
<feature type="compositionally biased region" description="Basic and acidic residues" evidence="10">
    <location>
        <begin position="389"/>
        <end position="411"/>
    </location>
</feature>
<dbReference type="Gene3D" id="3.30.200.20">
    <property type="entry name" value="Phosphorylase Kinase, domain 1"/>
    <property type="match status" value="1"/>
</dbReference>
<comment type="caution">
    <text evidence="12">The sequence shown here is derived from an EMBL/GenBank/DDBJ whole genome shotgun (WGS) entry which is preliminary data.</text>
</comment>
<dbReference type="PANTHER" id="PTHR24056:SF233">
    <property type="entry name" value="CYCLIN-DEPENDENT KINASE 9"/>
    <property type="match status" value="1"/>
</dbReference>
<feature type="compositionally biased region" description="Basic and acidic residues" evidence="10">
    <location>
        <begin position="1"/>
        <end position="22"/>
    </location>
</feature>
<feature type="region of interest" description="Disordered" evidence="10">
    <location>
        <begin position="382"/>
        <end position="539"/>
    </location>
</feature>
<feature type="region of interest" description="Disordered" evidence="10">
    <location>
        <begin position="1"/>
        <end position="55"/>
    </location>
</feature>
<evidence type="ECO:0000313" key="12">
    <source>
        <dbReference type="EMBL" id="GAO50547.1"/>
    </source>
</evidence>
<dbReference type="FunFam" id="1.10.510.10:FF:000562">
    <property type="entry name" value="Serine/threonine-protein kinase bur1"/>
    <property type="match status" value="1"/>
</dbReference>
<organism evidence="12 13">
    <name type="scientific">Saitoella complicata (strain BCRC 22490 / CBS 7301 / JCM 7358 / NBRC 10748 / NRRL Y-17804)</name>
    <dbReference type="NCBI Taxonomy" id="698492"/>
    <lineage>
        <taxon>Eukaryota</taxon>
        <taxon>Fungi</taxon>
        <taxon>Dikarya</taxon>
        <taxon>Ascomycota</taxon>
        <taxon>Taphrinomycotina</taxon>
        <taxon>Taphrinomycotina incertae sedis</taxon>
        <taxon>Saitoella</taxon>
    </lineage>
</organism>
<evidence type="ECO:0000256" key="9">
    <source>
        <dbReference type="PROSITE-ProRule" id="PRU10141"/>
    </source>
</evidence>
<feature type="compositionally biased region" description="Gly residues" evidence="10">
    <location>
        <begin position="514"/>
        <end position="527"/>
    </location>
</feature>
<evidence type="ECO:0000256" key="6">
    <source>
        <dbReference type="ARBA" id="ARBA00022777"/>
    </source>
</evidence>
<dbReference type="InterPro" id="IPR011009">
    <property type="entry name" value="Kinase-like_dom_sf"/>
</dbReference>
<feature type="compositionally biased region" description="Basic and acidic residues" evidence="10">
    <location>
        <begin position="438"/>
        <end position="453"/>
    </location>
</feature>
<dbReference type="PROSITE" id="PS00107">
    <property type="entry name" value="PROTEIN_KINASE_ATP"/>
    <property type="match status" value="1"/>
</dbReference>
<evidence type="ECO:0000256" key="7">
    <source>
        <dbReference type="ARBA" id="ARBA00022840"/>
    </source>
</evidence>
<dbReference type="GO" id="GO:0004693">
    <property type="term" value="F:cyclin-dependent protein serine/threonine kinase activity"/>
    <property type="evidence" value="ECO:0007669"/>
    <property type="project" value="TreeGrafter"/>
</dbReference>
<comment type="similarity">
    <text evidence="2">Belongs to the protein kinase superfamily. CMGC Ser/Thr protein kinase family. CDC2/CDKX subfamily.</text>
</comment>
<evidence type="ECO:0000256" key="5">
    <source>
        <dbReference type="ARBA" id="ARBA00022741"/>
    </source>
</evidence>
<evidence type="ECO:0000256" key="1">
    <source>
        <dbReference type="ARBA" id="ARBA00004123"/>
    </source>
</evidence>
<dbReference type="GO" id="GO:0005634">
    <property type="term" value="C:nucleus"/>
    <property type="evidence" value="ECO:0007669"/>
    <property type="project" value="UniProtKB-SubCell"/>
</dbReference>
<dbReference type="InterPro" id="IPR008271">
    <property type="entry name" value="Ser/Thr_kinase_AS"/>
</dbReference>
<keyword evidence="5 9" id="KW-0547">Nucleotide-binding</keyword>
<dbReference type="PROSITE" id="PS50011">
    <property type="entry name" value="PROTEIN_KINASE_DOM"/>
    <property type="match status" value="1"/>
</dbReference>
<comment type="subcellular location">
    <subcellularLocation>
        <location evidence="1">Nucleus</location>
    </subcellularLocation>
</comment>
<reference evidence="12 13" key="2">
    <citation type="journal article" date="2014" name="J. Gen. Appl. Microbiol.">
        <title>The early diverging ascomycetous budding yeast Saitoella complicata has three histone deacetylases belonging to the Clr6, Hos2, and Rpd3 lineages.</title>
        <authorList>
            <person name="Nishida H."/>
            <person name="Matsumoto T."/>
            <person name="Kondo S."/>
            <person name="Hamamoto M."/>
            <person name="Yoshikawa H."/>
        </authorList>
    </citation>
    <scope>NUCLEOTIDE SEQUENCE [LARGE SCALE GENOMIC DNA]</scope>
    <source>
        <strain evidence="12 13">NRRL Y-17804</strain>
    </source>
</reference>
<dbReference type="Gene3D" id="1.10.510.10">
    <property type="entry name" value="Transferase(Phosphotransferase) domain 1"/>
    <property type="match status" value="1"/>
</dbReference>
<gene>
    <name evidence="12" type="ORF">G7K_4671-t1</name>
</gene>
<proteinExistence type="inferred from homology"/>
<sequence>MSLKRSPDEEGELRDVKRERIDNGSSTVSPSRSQSAAMTANDSANGDGAAPQPRRKLEFKGCSNVEHEYEFLEKLGEGTFGEVHKAKRARTGELVALKRIIVHQPEKEGFPITALREIRLLKAVSHQHVISLIDMAVKRGDPKKGRGSEAIYMVTPYMDHDLAGLLENPKIHLTTPQIKLYTKQLLEGMRYLHANKILHRDMKAANLLINNEGILKIADFGLARYYDEDPPIPGVGGRPGPAKRDYTPLVVTRWYRPPELLLGERRYTTAIDMWGVGCVFAEMLVGKPILPGQSDIDQVDKIFQLCGTPTEETMPGWSKLPGPPMENGITFNAPKYPSTIKQRYEKYGVLAVQLLENLLKLNPQERYSAYEALEASYFHTQPLPAKPSEMPRFESSHEYDKRKRKEEERSRRPAAPAGSQVGNPDSHFAGNGRGPGYRGDRWDGGRGYDDHRRGGYRGGYGGGGPPGDRDGHGGDGGGYRGRGGYGGRGHGERGGWRGGSRPYEDRDRRDGYGPPRGGGYRGGYGGGGPPPQRDDRWRG</sequence>
<dbReference type="InterPro" id="IPR050108">
    <property type="entry name" value="CDK"/>
</dbReference>